<sequence length="108" mass="12438">MAIHVSYNMHPYQMQFYEPYSYSSYYGLPSAMTTELLSYPDEKPKAEKKETTLNTLLTSLGRSTKNFRTDSHSNSSFASVEFTTSDNSKCQKLLRKCKKILKIKSSEK</sequence>
<accession>A0A815EUA2</accession>
<name>A0A815EUA2_ADIRI</name>
<proteinExistence type="predicted"/>
<dbReference type="Proteomes" id="UP000663852">
    <property type="component" value="Unassembled WGS sequence"/>
</dbReference>
<dbReference type="AlphaFoldDB" id="A0A815EUA2"/>
<evidence type="ECO:0000313" key="2">
    <source>
        <dbReference type="Proteomes" id="UP000663852"/>
    </source>
</evidence>
<reference evidence="1" key="1">
    <citation type="submission" date="2021-02" db="EMBL/GenBank/DDBJ databases">
        <authorList>
            <person name="Nowell W R."/>
        </authorList>
    </citation>
    <scope>NUCLEOTIDE SEQUENCE</scope>
</reference>
<comment type="caution">
    <text evidence="1">The sequence shown here is derived from an EMBL/GenBank/DDBJ whole genome shotgun (WGS) entry which is preliminary data.</text>
</comment>
<gene>
    <name evidence="1" type="ORF">EDS130_LOCUS31452</name>
</gene>
<dbReference type="EMBL" id="CAJNOJ010000231">
    <property type="protein sequence ID" value="CAF1316974.1"/>
    <property type="molecule type" value="Genomic_DNA"/>
</dbReference>
<evidence type="ECO:0000313" key="1">
    <source>
        <dbReference type="EMBL" id="CAF1316974.1"/>
    </source>
</evidence>
<protein>
    <submittedName>
        <fullName evidence="1">Uncharacterized protein</fullName>
    </submittedName>
</protein>
<organism evidence="1 2">
    <name type="scientific">Adineta ricciae</name>
    <name type="common">Rotifer</name>
    <dbReference type="NCBI Taxonomy" id="249248"/>
    <lineage>
        <taxon>Eukaryota</taxon>
        <taxon>Metazoa</taxon>
        <taxon>Spiralia</taxon>
        <taxon>Gnathifera</taxon>
        <taxon>Rotifera</taxon>
        <taxon>Eurotatoria</taxon>
        <taxon>Bdelloidea</taxon>
        <taxon>Adinetida</taxon>
        <taxon>Adinetidae</taxon>
        <taxon>Adineta</taxon>
    </lineage>
</organism>